<dbReference type="EMBL" id="JANAWD010000143">
    <property type="protein sequence ID" value="KAJ3485748.1"/>
    <property type="molecule type" value="Genomic_DNA"/>
</dbReference>
<name>A0AAD5YHP9_9APHY</name>
<gene>
    <name evidence="1" type="ORF">NLI96_g4740</name>
</gene>
<reference evidence="1" key="1">
    <citation type="submission" date="2022-07" db="EMBL/GenBank/DDBJ databases">
        <title>Genome Sequence of Physisporinus lineatus.</title>
        <authorList>
            <person name="Buettner E."/>
        </authorList>
    </citation>
    <scope>NUCLEOTIDE SEQUENCE</scope>
    <source>
        <strain evidence="1">VT162</strain>
    </source>
</reference>
<evidence type="ECO:0000313" key="1">
    <source>
        <dbReference type="EMBL" id="KAJ3485748.1"/>
    </source>
</evidence>
<accession>A0AAD5YHP9</accession>
<comment type="caution">
    <text evidence="1">The sequence shown here is derived from an EMBL/GenBank/DDBJ whole genome shotgun (WGS) entry which is preliminary data.</text>
</comment>
<dbReference type="AlphaFoldDB" id="A0AAD5YHP9"/>
<protein>
    <submittedName>
        <fullName evidence="1">Uncharacterized protein</fullName>
    </submittedName>
</protein>
<sequence length="128" mass="14650">MQGNQTIKPQAKRLQMQLRFQTTVGTDKREVIGASDQIESGERWHREKILRGRDVAFAIVQLYLGPESLRYFPEDTKGSWSPEKHREIDHRNNVRQALGLDSKFSRTAANVHSMSKALRTSRSGLDSL</sequence>
<organism evidence="1 2">
    <name type="scientific">Meripilus lineatus</name>
    <dbReference type="NCBI Taxonomy" id="2056292"/>
    <lineage>
        <taxon>Eukaryota</taxon>
        <taxon>Fungi</taxon>
        <taxon>Dikarya</taxon>
        <taxon>Basidiomycota</taxon>
        <taxon>Agaricomycotina</taxon>
        <taxon>Agaricomycetes</taxon>
        <taxon>Polyporales</taxon>
        <taxon>Meripilaceae</taxon>
        <taxon>Meripilus</taxon>
    </lineage>
</organism>
<keyword evidence="2" id="KW-1185">Reference proteome</keyword>
<dbReference type="Proteomes" id="UP001212997">
    <property type="component" value="Unassembled WGS sequence"/>
</dbReference>
<proteinExistence type="predicted"/>
<evidence type="ECO:0000313" key="2">
    <source>
        <dbReference type="Proteomes" id="UP001212997"/>
    </source>
</evidence>